<organism evidence="2">
    <name type="scientific">marine metagenome</name>
    <dbReference type="NCBI Taxonomy" id="408172"/>
    <lineage>
        <taxon>unclassified sequences</taxon>
        <taxon>metagenomes</taxon>
        <taxon>ecological metagenomes</taxon>
    </lineage>
</organism>
<dbReference type="AlphaFoldDB" id="A0A382T8Q8"/>
<protein>
    <recommendedName>
        <fullName evidence="1">Beta-lactamase-related domain-containing protein</fullName>
    </recommendedName>
</protein>
<feature type="non-terminal residue" evidence="2">
    <location>
        <position position="208"/>
    </location>
</feature>
<name>A0A382T8Q8_9ZZZZ</name>
<proteinExistence type="predicted"/>
<evidence type="ECO:0000259" key="1">
    <source>
        <dbReference type="Pfam" id="PF00144"/>
    </source>
</evidence>
<dbReference type="EMBL" id="UINC01134722">
    <property type="protein sequence ID" value="SVD18436.1"/>
    <property type="molecule type" value="Genomic_DNA"/>
</dbReference>
<feature type="domain" description="Beta-lactamase-related" evidence="1">
    <location>
        <begin position="46"/>
        <end position="203"/>
    </location>
</feature>
<dbReference type="InterPro" id="IPR001466">
    <property type="entry name" value="Beta-lactam-related"/>
</dbReference>
<dbReference type="PANTHER" id="PTHR46825:SF8">
    <property type="entry name" value="BETA-LACTAMASE-RELATED"/>
    <property type="match status" value="1"/>
</dbReference>
<dbReference type="InterPro" id="IPR050491">
    <property type="entry name" value="AmpC-like"/>
</dbReference>
<evidence type="ECO:0000313" key="2">
    <source>
        <dbReference type="EMBL" id="SVD18436.1"/>
    </source>
</evidence>
<dbReference type="SUPFAM" id="SSF56601">
    <property type="entry name" value="beta-lactamase/transpeptidase-like"/>
    <property type="match status" value="1"/>
</dbReference>
<accession>A0A382T8Q8</accession>
<sequence length="208" mass="22715">MFKKISPTHRLLWVLTVLAVACLLPTFVLAQEQEPIEDPVMTIIRERVDAHRQSVGMVVGIIRGYGRWAHAYGTLDLGTIRRVSNSSVFEIGAITGVLTGTLLAHMVETGEVSLSDPVSMFLPESVRMPTRNGQAITLQHLATHTSGLPALADSISLEKTQNPLATFAVDNMYSFLSSHTLTRDIGSIYEYSELGMALLGHILSLKGE</sequence>
<dbReference type="InterPro" id="IPR012338">
    <property type="entry name" value="Beta-lactam/transpept-like"/>
</dbReference>
<reference evidence="2" key="1">
    <citation type="submission" date="2018-05" db="EMBL/GenBank/DDBJ databases">
        <authorList>
            <person name="Lanie J.A."/>
            <person name="Ng W.-L."/>
            <person name="Kazmierczak K.M."/>
            <person name="Andrzejewski T.M."/>
            <person name="Davidsen T.M."/>
            <person name="Wayne K.J."/>
            <person name="Tettelin H."/>
            <person name="Glass J.I."/>
            <person name="Rusch D."/>
            <person name="Podicherti R."/>
            <person name="Tsui H.-C.T."/>
            <person name="Winkler M.E."/>
        </authorList>
    </citation>
    <scope>NUCLEOTIDE SEQUENCE</scope>
</reference>
<dbReference type="Gene3D" id="3.40.710.10">
    <property type="entry name" value="DD-peptidase/beta-lactamase superfamily"/>
    <property type="match status" value="1"/>
</dbReference>
<dbReference type="Pfam" id="PF00144">
    <property type="entry name" value="Beta-lactamase"/>
    <property type="match status" value="1"/>
</dbReference>
<dbReference type="PANTHER" id="PTHR46825">
    <property type="entry name" value="D-ALANYL-D-ALANINE-CARBOXYPEPTIDASE/ENDOPEPTIDASE AMPH"/>
    <property type="match status" value="1"/>
</dbReference>
<gene>
    <name evidence="2" type="ORF">METZ01_LOCUS371290</name>
</gene>
<dbReference type="PROSITE" id="PS51257">
    <property type="entry name" value="PROKAR_LIPOPROTEIN"/>
    <property type="match status" value="1"/>
</dbReference>